<name>A0A0V8JHC5_9BACI</name>
<gene>
    <name evidence="2" type="ORF">AS180_18465</name>
</gene>
<evidence type="ECO:0000313" key="2">
    <source>
        <dbReference type="EMBL" id="KSU86466.1"/>
    </source>
</evidence>
<evidence type="ECO:0000313" key="3">
    <source>
        <dbReference type="Proteomes" id="UP000053681"/>
    </source>
</evidence>
<evidence type="ECO:0000256" key="1">
    <source>
        <dbReference type="SAM" id="Coils"/>
    </source>
</evidence>
<accession>A0A0V8JHC5</accession>
<comment type="caution">
    <text evidence="2">The sequence shown here is derived from an EMBL/GenBank/DDBJ whole genome shotgun (WGS) entry which is preliminary data.</text>
</comment>
<keyword evidence="3" id="KW-1185">Reference proteome</keyword>
<keyword evidence="1" id="KW-0175">Coiled coil</keyword>
<feature type="coiled-coil region" evidence="1">
    <location>
        <begin position="55"/>
        <end position="89"/>
    </location>
</feature>
<reference evidence="2 3" key="1">
    <citation type="submission" date="2015-11" db="EMBL/GenBank/DDBJ databases">
        <title>Bacillus caseinolyticus sp nov.</title>
        <authorList>
            <person name="Dastager S.G."/>
            <person name="Mawlankar R."/>
        </authorList>
    </citation>
    <scope>NUCLEOTIDE SEQUENCE [LARGE SCALE GENOMIC DNA]</scope>
    <source>
        <strain evidence="2 3">SGD-V-76</strain>
    </source>
</reference>
<dbReference type="EMBL" id="LNQP01000083">
    <property type="protein sequence ID" value="KSU86466.1"/>
    <property type="molecule type" value="Genomic_DNA"/>
</dbReference>
<evidence type="ECO:0008006" key="4">
    <source>
        <dbReference type="Google" id="ProtNLM"/>
    </source>
</evidence>
<dbReference type="Proteomes" id="UP000053681">
    <property type="component" value="Unassembled WGS sequence"/>
</dbReference>
<protein>
    <recommendedName>
        <fullName evidence="4">YtxH domain-containing protein</fullName>
    </recommendedName>
</protein>
<sequence length="114" mass="12784">MSQGKSKLLEGIIIGAIAGAAISMLDKNTRRTVIENSKAVKNKTVHMIKHPDEVKQNLQEKYAAVRETIEQVSDDVSFLTTQVEQLKKTTPQVLDVVKTTKETFSHKYGQDEQK</sequence>
<dbReference type="AlphaFoldDB" id="A0A0V8JHC5"/>
<dbReference type="RefSeq" id="WP_025907511.1">
    <property type="nucleotide sequence ID" value="NZ_KQ758698.1"/>
</dbReference>
<proteinExistence type="predicted"/>
<organism evidence="2 3">
    <name type="scientific">Priestia veravalensis</name>
    <dbReference type="NCBI Taxonomy" id="1414648"/>
    <lineage>
        <taxon>Bacteria</taxon>
        <taxon>Bacillati</taxon>
        <taxon>Bacillota</taxon>
        <taxon>Bacilli</taxon>
        <taxon>Bacillales</taxon>
        <taxon>Bacillaceae</taxon>
        <taxon>Priestia</taxon>
    </lineage>
</organism>